<dbReference type="InterPro" id="IPR024079">
    <property type="entry name" value="MetalloPept_cat_dom_sf"/>
</dbReference>
<reference evidence="1 2" key="1">
    <citation type="submission" date="2020-01" db="EMBL/GenBank/DDBJ databases">
        <title>Genome sequence of a 1,3-propanediol producer, Clostridium butyricum S3.</title>
        <authorList>
            <person name="Zhou J."/>
        </authorList>
    </citation>
    <scope>NUCLEOTIDE SEQUENCE [LARGE SCALE GENOMIC DNA]</scope>
    <source>
        <strain evidence="1 2">S3</strain>
    </source>
</reference>
<sequence length="506" mass="59202">MSYSEKEVKEFVENLFKNSSSELKDLYKHQYSIESGIKDEIQNIMYIYTIENDVMNMSRAEQQKEIKKLDKMIDDFYKADAEMQIEILYKLLEGTTTEVFRFYSYNADKKEITDIVKQTYKGRHFSQNVWNDETETAKYMKKQLFDFIKGKVNVNQITKGVEKLFGNTHYESRRLAETEVARCQSAVFDRFASEVGVEKVKYRATLCNTCDKCKADDGKPFDFDKKIKLPRHPFCQCYYDIIDDEIYDNNNENDIVDTTKNIETVEDAKKALVKDVGFIEVEDSFMDNVEDSLIIANTNQLNKLENKFRVIHNSKSTIFSDAKKKINEIACVNSSPITPTKQNLSLNSKIYKDKKKLIETEKKAVESFYSMPVKTTENELTIATVTHEYGHMLQNNIIENEMIKNGFDPKKPYAFMDLKKKNPNLQMKWYTDTRIKIEKQNYEEIIDIAKKRNPNFNLQDNISQYGSTNKSEFFAEVFMNSQLSKPNELGIAMQEWLKEKNLIKKG</sequence>
<evidence type="ECO:0008006" key="3">
    <source>
        <dbReference type="Google" id="ProtNLM"/>
    </source>
</evidence>
<accession>A0A6L9ERQ3</accession>
<evidence type="ECO:0000313" key="2">
    <source>
        <dbReference type="Proteomes" id="UP000474042"/>
    </source>
</evidence>
<proteinExistence type="predicted"/>
<dbReference type="Proteomes" id="UP000474042">
    <property type="component" value="Unassembled WGS sequence"/>
</dbReference>
<comment type="caution">
    <text evidence="1">The sequence shown here is derived from an EMBL/GenBank/DDBJ whole genome shotgun (WGS) entry which is preliminary data.</text>
</comment>
<dbReference type="GO" id="GO:0008237">
    <property type="term" value="F:metallopeptidase activity"/>
    <property type="evidence" value="ECO:0007669"/>
    <property type="project" value="InterPro"/>
</dbReference>
<name>A0A6L9ERQ3_CLOBU</name>
<dbReference type="EMBL" id="WOFV02000069">
    <property type="protein sequence ID" value="NAS19360.1"/>
    <property type="molecule type" value="Genomic_DNA"/>
</dbReference>
<dbReference type="Gene3D" id="3.40.390.10">
    <property type="entry name" value="Collagenase (Catalytic Domain)"/>
    <property type="match status" value="1"/>
</dbReference>
<evidence type="ECO:0000313" key="1">
    <source>
        <dbReference type="EMBL" id="NAS19360.1"/>
    </source>
</evidence>
<organism evidence="1 2">
    <name type="scientific">Clostridium butyricum</name>
    <dbReference type="NCBI Taxonomy" id="1492"/>
    <lineage>
        <taxon>Bacteria</taxon>
        <taxon>Bacillati</taxon>
        <taxon>Bacillota</taxon>
        <taxon>Clostridia</taxon>
        <taxon>Eubacteriales</taxon>
        <taxon>Clostridiaceae</taxon>
        <taxon>Clostridium</taxon>
    </lineage>
</organism>
<protein>
    <recommendedName>
        <fullName evidence="3">Phage head morphogenesis domain-containing protein</fullName>
    </recommendedName>
</protein>
<dbReference type="SUPFAM" id="SSF55486">
    <property type="entry name" value="Metalloproteases ('zincins'), catalytic domain"/>
    <property type="match status" value="1"/>
</dbReference>
<dbReference type="AlphaFoldDB" id="A0A6L9ERQ3"/>
<gene>
    <name evidence="1" type="ORF">GND98_016220</name>
</gene>